<evidence type="ECO:0000256" key="4">
    <source>
        <dbReference type="ARBA" id="ARBA00023027"/>
    </source>
</evidence>
<evidence type="ECO:0000259" key="7">
    <source>
        <dbReference type="Pfam" id="PF02525"/>
    </source>
</evidence>
<dbReference type="HAMAP" id="MF_01216">
    <property type="entry name" value="Azoreductase_type1"/>
    <property type="match status" value="1"/>
</dbReference>
<keyword evidence="9" id="KW-1185">Reference proteome</keyword>
<dbReference type="GO" id="GO:0016652">
    <property type="term" value="F:oxidoreductase activity, acting on NAD(P)H as acceptor"/>
    <property type="evidence" value="ECO:0007669"/>
    <property type="project" value="UniProtKB-UniRule"/>
</dbReference>
<dbReference type="EC" id="1.6.5.-" evidence="6"/>
<comment type="function">
    <text evidence="6">Also exhibits azoreductase activity. Catalyzes the reductive cleavage of the azo bond in aromatic azo compounds to the corresponding amines.</text>
</comment>
<comment type="similarity">
    <text evidence="6">Belongs to the azoreductase type 1 family.</text>
</comment>
<accession>A0A1C3RFK7</accession>
<dbReference type="Pfam" id="PF02525">
    <property type="entry name" value="Flavodoxin_2"/>
    <property type="match status" value="1"/>
</dbReference>
<dbReference type="AlphaFoldDB" id="A0A1C3RFK7"/>
<comment type="caution">
    <text evidence="6">Lacks conserved residue(s) required for the propagation of feature annotation.</text>
</comment>
<gene>
    <name evidence="6 8" type="primary">azoR</name>
    <name evidence="8" type="ORF">MTBPR1_170023</name>
</gene>
<sequence>MSTLLVINSSPMGETSVTRKLTQAFVEKYQQANGNVEVSELDVVSLNLPHLDGEILGAFFTPAEQRNAAQVALVKRSDDLIAQFKEADAIVMGAPMHNFGIPSSLKAYVDHIARAGETFKYSENGPVGLVEDKPVYVISARGGDYSENGYSHLDFVLPYLQQVLAFMGVNTVSLIQANGVAMGEEAVARAIEGATKDIEAALAA</sequence>
<comment type="catalytic activity">
    <reaction evidence="5">
        <text>N,N-dimethyl-1,4-phenylenediamine + anthranilate + 2 NAD(+) = 2-(4-dimethylaminophenyl)diazenylbenzoate + 2 NADH + 2 H(+)</text>
        <dbReference type="Rhea" id="RHEA:55872"/>
        <dbReference type="ChEBI" id="CHEBI:15378"/>
        <dbReference type="ChEBI" id="CHEBI:15783"/>
        <dbReference type="ChEBI" id="CHEBI:16567"/>
        <dbReference type="ChEBI" id="CHEBI:57540"/>
        <dbReference type="ChEBI" id="CHEBI:57945"/>
        <dbReference type="ChEBI" id="CHEBI:71579"/>
        <dbReference type="EC" id="1.7.1.17"/>
    </reaction>
    <physiologicalReaction direction="right-to-left" evidence="5">
        <dbReference type="Rhea" id="RHEA:55874"/>
    </physiologicalReaction>
</comment>
<feature type="binding site" evidence="6">
    <location>
        <position position="10"/>
    </location>
    <ligand>
        <name>FMN</name>
        <dbReference type="ChEBI" id="CHEBI:58210"/>
    </ligand>
</feature>
<dbReference type="SUPFAM" id="SSF52218">
    <property type="entry name" value="Flavoproteins"/>
    <property type="match status" value="1"/>
</dbReference>
<dbReference type="Proteomes" id="UP000231658">
    <property type="component" value="Unassembled WGS sequence"/>
</dbReference>
<dbReference type="Gene3D" id="3.40.50.360">
    <property type="match status" value="1"/>
</dbReference>
<keyword evidence="2 6" id="KW-0288">FMN</keyword>
<dbReference type="GO" id="GO:0016655">
    <property type="term" value="F:oxidoreductase activity, acting on NAD(P)H, quinone or similar compound as acceptor"/>
    <property type="evidence" value="ECO:0007669"/>
    <property type="project" value="InterPro"/>
</dbReference>
<evidence type="ECO:0000256" key="6">
    <source>
        <dbReference type="HAMAP-Rule" id="MF_01216"/>
    </source>
</evidence>
<dbReference type="EMBL" id="FLYE01000009">
    <property type="protein sequence ID" value="SCA56077.1"/>
    <property type="molecule type" value="Genomic_DNA"/>
</dbReference>
<dbReference type="PANTHER" id="PTHR43741">
    <property type="entry name" value="FMN-DEPENDENT NADH-AZOREDUCTASE 1"/>
    <property type="match status" value="1"/>
</dbReference>
<keyword evidence="3 6" id="KW-0560">Oxidoreductase</keyword>
<name>A0A1C3RFK7_9PROT</name>
<proteinExistence type="inferred from homology"/>
<feature type="domain" description="Flavodoxin-like fold" evidence="7">
    <location>
        <begin position="3"/>
        <end position="200"/>
    </location>
</feature>
<keyword evidence="1 6" id="KW-0285">Flavoprotein</keyword>
<evidence type="ECO:0000256" key="1">
    <source>
        <dbReference type="ARBA" id="ARBA00022630"/>
    </source>
</evidence>
<organism evidence="8 9">
    <name type="scientific">Candidatus Terasakiella magnetica</name>
    <dbReference type="NCBI Taxonomy" id="1867952"/>
    <lineage>
        <taxon>Bacteria</taxon>
        <taxon>Pseudomonadati</taxon>
        <taxon>Pseudomonadota</taxon>
        <taxon>Alphaproteobacteria</taxon>
        <taxon>Rhodospirillales</taxon>
        <taxon>Terasakiellaceae</taxon>
        <taxon>Terasakiella</taxon>
    </lineage>
</organism>
<dbReference type="InterPro" id="IPR029039">
    <property type="entry name" value="Flavoprotein-like_sf"/>
</dbReference>
<dbReference type="OrthoDB" id="9787136at2"/>
<dbReference type="PANTHER" id="PTHR43741:SF2">
    <property type="entry name" value="FMN-DEPENDENT NADH:QUINONE OXIDOREDUCTASE"/>
    <property type="match status" value="1"/>
</dbReference>
<comment type="cofactor">
    <cofactor evidence="6">
        <name>FMN</name>
        <dbReference type="ChEBI" id="CHEBI:58210"/>
    </cofactor>
    <text evidence="6">Binds 1 FMN per subunit.</text>
</comment>
<comment type="function">
    <text evidence="6">Quinone reductase that provides resistance to thiol-specific stress caused by electrophilic quinones.</text>
</comment>
<dbReference type="GO" id="GO:0009055">
    <property type="term" value="F:electron transfer activity"/>
    <property type="evidence" value="ECO:0007669"/>
    <property type="project" value="UniProtKB-UniRule"/>
</dbReference>
<evidence type="ECO:0000313" key="8">
    <source>
        <dbReference type="EMBL" id="SCA56077.1"/>
    </source>
</evidence>
<evidence type="ECO:0000256" key="3">
    <source>
        <dbReference type="ARBA" id="ARBA00023002"/>
    </source>
</evidence>
<dbReference type="GO" id="GO:0010181">
    <property type="term" value="F:FMN binding"/>
    <property type="evidence" value="ECO:0007669"/>
    <property type="project" value="UniProtKB-UniRule"/>
</dbReference>
<evidence type="ECO:0000313" key="9">
    <source>
        <dbReference type="Proteomes" id="UP000231658"/>
    </source>
</evidence>
<comment type="catalytic activity">
    <reaction evidence="6">
        <text>2 a quinone + NADH + H(+) = 2 a 1,4-benzosemiquinone + NAD(+)</text>
        <dbReference type="Rhea" id="RHEA:65952"/>
        <dbReference type="ChEBI" id="CHEBI:15378"/>
        <dbReference type="ChEBI" id="CHEBI:57540"/>
        <dbReference type="ChEBI" id="CHEBI:57945"/>
        <dbReference type="ChEBI" id="CHEBI:132124"/>
        <dbReference type="ChEBI" id="CHEBI:134225"/>
    </reaction>
</comment>
<protein>
    <recommendedName>
        <fullName evidence="6">FMN dependent NADH:quinone oxidoreductase</fullName>
        <ecNumber evidence="6">1.6.5.-</ecNumber>
    </recommendedName>
    <alternativeName>
        <fullName evidence="6">Azo-dye reductase</fullName>
    </alternativeName>
    <alternativeName>
        <fullName evidence="6">FMN-dependent NADH-azo compound oxidoreductase</fullName>
    </alternativeName>
    <alternativeName>
        <fullName evidence="6">FMN-dependent NADH-azoreductase</fullName>
        <ecNumber evidence="6">1.7.1.17</ecNumber>
    </alternativeName>
</protein>
<dbReference type="STRING" id="1867952.MTBPR1_170023"/>
<dbReference type="InterPro" id="IPR023048">
    <property type="entry name" value="NADH:quinone_OxRdtase_FMN_depd"/>
</dbReference>
<evidence type="ECO:0000256" key="5">
    <source>
        <dbReference type="ARBA" id="ARBA00048542"/>
    </source>
</evidence>
<keyword evidence="4 6" id="KW-0520">NAD</keyword>
<dbReference type="InterPro" id="IPR050104">
    <property type="entry name" value="FMN-dep_NADH:Q_OxRdtase_AzoR1"/>
</dbReference>
<comment type="subunit">
    <text evidence="6">Homodimer.</text>
</comment>
<reference evidence="8 9" key="1">
    <citation type="submission" date="2016-07" db="EMBL/GenBank/DDBJ databases">
        <authorList>
            <person name="Lefevre C.T."/>
        </authorList>
    </citation>
    <scope>NUCLEOTIDE SEQUENCE [LARGE SCALE GENOMIC DNA]</scope>
    <source>
        <strain evidence="8">PR1</strain>
    </source>
</reference>
<dbReference type="InterPro" id="IPR003680">
    <property type="entry name" value="Flavodoxin_fold"/>
</dbReference>
<dbReference type="RefSeq" id="WP_069186762.1">
    <property type="nucleotide sequence ID" value="NZ_FLYE01000009.1"/>
</dbReference>
<evidence type="ECO:0000256" key="2">
    <source>
        <dbReference type="ARBA" id="ARBA00022643"/>
    </source>
</evidence>
<dbReference type="EC" id="1.7.1.17" evidence="6"/>